<evidence type="ECO:0000313" key="4">
    <source>
        <dbReference type="EMBL" id="RMM66328.1"/>
    </source>
</evidence>
<organism evidence="6 8">
    <name type="scientific">Pseudomonas savastanoi pv. glycinea</name>
    <name type="common">Pseudomonas syringae pv. glycinea</name>
    <dbReference type="NCBI Taxonomy" id="318"/>
    <lineage>
        <taxon>Bacteria</taxon>
        <taxon>Pseudomonadati</taxon>
        <taxon>Pseudomonadota</taxon>
        <taxon>Gammaproteobacteria</taxon>
        <taxon>Pseudomonadales</taxon>
        <taxon>Pseudomonadaceae</taxon>
        <taxon>Pseudomonas</taxon>
    </lineage>
</organism>
<dbReference type="RefSeq" id="WP_004665002.1">
    <property type="nucleotide sequence ID" value="NZ_LGLL01000014.1"/>
</dbReference>
<dbReference type="Proteomes" id="UP000037836">
    <property type="component" value="Unassembled WGS sequence"/>
</dbReference>
<dbReference type="InterPro" id="IPR010586">
    <property type="entry name" value="T3SS_stator_protein"/>
</dbReference>
<reference evidence="3 7" key="1">
    <citation type="submission" date="2015-07" db="EMBL/GenBank/DDBJ databases">
        <authorList>
            <person name="O'Brien H.E."/>
            <person name="Thakur S."/>
            <person name="Gong Y."/>
            <person name="Wang P.W."/>
            <person name="Guttman D.S."/>
        </authorList>
    </citation>
    <scope>NUCLEOTIDE SEQUENCE [LARGE SCALE GENOMIC DNA]</scope>
    <source>
        <strain evidence="3 7">BR1</strain>
    </source>
</reference>
<dbReference type="EMBL" id="RBQX01000424">
    <property type="protein sequence ID" value="RMQ02863.1"/>
    <property type="molecule type" value="Genomic_DNA"/>
</dbReference>
<evidence type="ECO:0000313" key="5">
    <source>
        <dbReference type="EMBL" id="RMO40034.1"/>
    </source>
</evidence>
<reference evidence="8 9" key="3">
    <citation type="submission" date="2018-08" db="EMBL/GenBank/DDBJ databases">
        <title>Recombination of ecologically and evolutionarily significant loci maintains genetic cohesion in the Pseudomonas syringae species complex.</title>
        <authorList>
            <person name="Dillon M."/>
            <person name="Thakur S."/>
            <person name="Almeida R.N.D."/>
            <person name="Weir B.S."/>
            <person name="Guttman D.S."/>
        </authorList>
    </citation>
    <scope>NUCLEOTIDE SEQUENCE [LARGE SCALE GENOMIC DNA]</scope>
    <source>
        <strain evidence="6 8">ICMP 4182</strain>
        <strain evidence="4 10">ICMP 4332</strain>
        <strain evidence="5 9">ICMP 6372</strain>
    </source>
</reference>
<sequence length="198" mass="21452">MSDLPTRPGSRVLRAADAARWIDGFAFIEAAHEEARCVRENSAQWLEQARAEGFEHARQEGAERAAALLAQTSAEVDRYLAGLETSLAELALGIARQVLGEIDERERLLRCTAQALAAFRQDQALTLHVPGTEVEGLRQHLAHAPLPLHSLSIEGDDQLEAGQARLGGPAGSVELGLEAQLDNLRRALLPLAEGDRDD</sequence>
<dbReference type="Proteomes" id="UP000279057">
    <property type="component" value="Unassembled WGS sequence"/>
</dbReference>
<keyword evidence="1" id="KW-0813">Transport</keyword>
<evidence type="ECO:0000313" key="6">
    <source>
        <dbReference type="EMBL" id="RMQ02863.1"/>
    </source>
</evidence>
<dbReference type="AlphaFoldDB" id="A0A0P9RPA6"/>
<dbReference type="Pfam" id="PF06635">
    <property type="entry name" value="T3SS_SCTL"/>
    <property type="match status" value="1"/>
</dbReference>
<gene>
    <name evidence="3" type="ORF">AC496_4210</name>
    <name evidence="6" type="ORF">ALQ11_01744</name>
    <name evidence="5" type="ORF">ALQ42_01924</name>
    <name evidence="4" type="ORF">ALQ74_02287</name>
</gene>
<dbReference type="Proteomes" id="UP000272471">
    <property type="component" value="Unassembled WGS sequence"/>
</dbReference>
<name>A0A0P9RPA6_PSESG</name>
<dbReference type="GO" id="GO:0005829">
    <property type="term" value="C:cytosol"/>
    <property type="evidence" value="ECO:0007669"/>
    <property type="project" value="TreeGrafter"/>
</dbReference>
<dbReference type="Proteomes" id="UP000273536">
    <property type="component" value="Unassembled WGS sequence"/>
</dbReference>
<dbReference type="PANTHER" id="PTHR34982">
    <property type="entry name" value="YOP PROTEINS TRANSLOCATION PROTEIN L"/>
    <property type="match status" value="1"/>
</dbReference>
<dbReference type="EMBL" id="LGLO01000070">
    <property type="protein sequence ID" value="KPC42643.1"/>
    <property type="molecule type" value="Genomic_DNA"/>
</dbReference>
<dbReference type="PANTHER" id="PTHR34982:SF1">
    <property type="entry name" value="FLAGELLAR ASSEMBLY PROTEIN FLIH"/>
    <property type="match status" value="1"/>
</dbReference>
<evidence type="ECO:0000313" key="8">
    <source>
        <dbReference type="Proteomes" id="UP000272471"/>
    </source>
</evidence>
<keyword evidence="2" id="KW-0653">Protein transport</keyword>
<dbReference type="GO" id="GO:0015031">
    <property type="term" value="P:protein transport"/>
    <property type="evidence" value="ECO:0007669"/>
    <property type="project" value="UniProtKB-KW"/>
</dbReference>
<evidence type="ECO:0000313" key="7">
    <source>
        <dbReference type="Proteomes" id="UP000037836"/>
    </source>
</evidence>
<evidence type="ECO:0000313" key="3">
    <source>
        <dbReference type="EMBL" id="KPC42643.1"/>
    </source>
</evidence>
<dbReference type="EMBL" id="RBPS01000057">
    <property type="protein sequence ID" value="RMO40034.1"/>
    <property type="molecule type" value="Genomic_DNA"/>
</dbReference>
<evidence type="ECO:0000256" key="2">
    <source>
        <dbReference type="ARBA" id="ARBA00022927"/>
    </source>
</evidence>
<proteinExistence type="predicted"/>
<protein>
    <submittedName>
        <fullName evidence="4 6">Type III secretion component</fullName>
    </submittedName>
</protein>
<dbReference type="InterPro" id="IPR051472">
    <property type="entry name" value="T3SS_Stator/FliH"/>
</dbReference>
<evidence type="ECO:0000313" key="9">
    <source>
        <dbReference type="Proteomes" id="UP000273536"/>
    </source>
</evidence>
<evidence type="ECO:0000256" key="1">
    <source>
        <dbReference type="ARBA" id="ARBA00022448"/>
    </source>
</evidence>
<dbReference type="EMBL" id="RBOM01000090">
    <property type="protein sequence ID" value="RMM66328.1"/>
    <property type="molecule type" value="Genomic_DNA"/>
</dbReference>
<reference evidence="3 7" key="2">
    <citation type="submission" date="2015-10" db="EMBL/GenBank/DDBJ databases">
        <title>Comparative genomics and high-throughput reverse genetic screens identify a new phytobacterial MAMP and an Arabidopsis receptor required for immune elicitation.</title>
        <authorList>
            <person name="Mott G.A."/>
            <person name="Thakur S."/>
            <person name="Wang P.W."/>
            <person name="Desveaux D."/>
            <person name="Guttman D.S."/>
        </authorList>
    </citation>
    <scope>NUCLEOTIDE SEQUENCE [LARGE SCALE GENOMIC DNA]</scope>
    <source>
        <strain evidence="3 7">BR1</strain>
    </source>
</reference>
<comment type="caution">
    <text evidence="6">The sequence shown here is derived from an EMBL/GenBank/DDBJ whole genome shotgun (WGS) entry which is preliminary data.</text>
</comment>
<keyword evidence="7" id="KW-1185">Reference proteome</keyword>
<evidence type="ECO:0000313" key="10">
    <source>
        <dbReference type="Proteomes" id="UP000279057"/>
    </source>
</evidence>
<accession>A0A0P9RPA6</accession>